<dbReference type="InterPro" id="IPR036942">
    <property type="entry name" value="Beta-barrel_TonB_sf"/>
</dbReference>
<evidence type="ECO:0000256" key="5">
    <source>
        <dbReference type="ARBA" id="ARBA00022496"/>
    </source>
</evidence>
<keyword evidence="6 14" id="KW-0812">Transmembrane</keyword>
<dbReference type="InterPro" id="IPR058134">
    <property type="entry name" value="PirA/FepA/PfeA"/>
</dbReference>
<evidence type="ECO:0000256" key="17">
    <source>
        <dbReference type="RuleBase" id="RU003357"/>
    </source>
</evidence>
<name>E0SFG0_DICD3</name>
<dbReference type="HOGENOM" id="CLU_008287_18_2_6"/>
<dbReference type="FunFam" id="2.40.170.20:FF:000002">
    <property type="entry name" value="Colicin I TonB-dependent receptor"/>
    <property type="match status" value="1"/>
</dbReference>
<evidence type="ECO:0000259" key="21">
    <source>
        <dbReference type="Pfam" id="PF07715"/>
    </source>
</evidence>
<evidence type="ECO:0000256" key="19">
    <source>
        <dbReference type="SAM" id="SignalP"/>
    </source>
</evidence>
<keyword evidence="9" id="KW-0406">Ion transport</keyword>
<dbReference type="EMBL" id="CP002038">
    <property type="protein sequence ID" value="ADN00013.1"/>
    <property type="molecule type" value="Genomic_DNA"/>
</dbReference>
<dbReference type="Gene3D" id="2.40.170.20">
    <property type="entry name" value="TonB-dependent receptor, beta-barrel domain"/>
    <property type="match status" value="1"/>
</dbReference>
<keyword evidence="5" id="KW-0410">Iron transport</keyword>
<evidence type="ECO:0000256" key="7">
    <source>
        <dbReference type="ARBA" id="ARBA00022729"/>
    </source>
</evidence>
<dbReference type="Pfam" id="PF07715">
    <property type="entry name" value="Plug"/>
    <property type="match status" value="1"/>
</dbReference>
<dbReference type="PATRIC" id="fig|198628.6.peg.3756"/>
<dbReference type="PROSITE" id="PS52016">
    <property type="entry name" value="TONB_DEPENDENT_REC_3"/>
    <property type="match status" value="1"/>
</dbReference>
<dbReference type="GO" id="GO:0015344">
    <property type="term" value="F:siderophore uptake transmembrane transporter activity"/>
    <property type="evidence" value="ECO:0007669"/>
    <property type="project" value="TreeGrafter"/>
</dbReference>
<feature type="signal peptide" evidence="19">
    <location>
        <begin position="1"/>
        <end position="27"/>
    </location>
</feature>
<dbReference type="GO" id="GO:0044718">
    <property type="term" value="P:siderophore transmembrane transport"/>
    <property type="evidence" value="ECO:0007669"/>
    <property type="project" value="TreeGrafter"/>
</dbReference>
<dbReference type="EC" id="3.6.3.14" evidence="22"/>
<evidence type="ECO:0000259" key="20">
    <source>
        <dbReference type="Pfam" id="PF00593"/>
    </source>
</evidence>
<dbReference type="RefSeq" id="WP_013319435.1">
    <property type="nucleotide sequence ID" value="NC_014500.1"/>
</dbReference>
<dbReference type="GO" id="GO:0042912">
    <property type="term" value="F:colicin transmembrane transporter activity"/>
    <property type="evidence" value="ECO:0007669"/>
    <property type="project" value="UniProtKB-ARBA"/>
</dbReference>
<dbReference type="PROSITE" id="PS51257">
    <property type="entry name" value="PROKAR_LIPOPROTEIN"/>
    <property type="match status" value="1"/>
</dbReference>
<evidence type="ECO:0000256" key="14">
    <source>
        <dbReference type="PROSITE-ProRule" id="PRU01360"/>
    </source>
</evidence>
<feature type="domain" description="TonB-dependent receptor plug" evidence="21">
    <location>
        <begin position="79"/>
        <end position="193"/>
    </location>
</feature>
<keyword evidence="7 19" id="KW-0732">Signal</keyword>
<evidence type="ECO:0000256" key="15">
    <source>
        <dbReference type="PROSITE-ProRule" id="PRU10143"/>
    </source>
</evidence>
<dbReference type="KEGG" id="ddd:Dda3937_04300"/>
<dbReference type="Pfam" id="PF00593">
    <property type="entry name" value="TonB_dep_Rec_b-barrel"/>
    <property type="match status" value="1"/>
</dbReference>
<dbReference type="InterPro" id="IPR010917">
    <property type="entry name" value="TonB_rcpt_CS"/>
</dbReference>
<dbReference type="OrthoDB" id="9764669at2"/>
<feature type="short sequence motif" description="TonB box" evidence="15">
    <location>
        <begin position="65"/>
        <end position="71"/>
    </location>
</feature>
<evidence type="ECO:0000256" key="10">
    <source>
        <dbReference type="ARBA" id="ARBA00023077"/>
    </source>
</evidence>
<dbReference type="InterPro" id="IPR012910">
    <property type="entry name" value="Plug_dom"/>
</dbReference>
<dbReference type="PANTHER" id="PTHR30069">
    <property type="entry name" value="TONB-DEPENDENT OUTER MEMBRANE RECEPTOR"/>
    <property type="match status" value="1"/>
</dbReference>
<evidence type="ECO:0000256" key="1">
    <source>
        <dbReference type="ARBA" id="ARBA00004571"/>
    </source>
</evidence>
<evidence type="ECO:0000256" key="8">
    <source>
        <dbReference type="ARBA" id="ARBA00023004"/>
    </source>
</evidence>
<dbReference type="InterPro" id="IPR010916">
    <property type="entry name" value="TonB_box_CS"/>
</dbReference>
<feature type="region of interest" description="Disordered" evidence="18">
    <location>
        <begin position="106"/>
        <end position="127"/>
    </location>
</feature>
<dbReference type="eggNOG" id="COG4771">
    <property type="taxonomic scope" value="Bacteria"/>
</dbReference>
<dbReference type="STRING" id="198628.Dda3937_04300"/>
<dbReference type="NCBIfam" id="TIGR01783">
    <property type="entry name" value="TonB-siderophor"/>
    <property type="match status" value="1"/>
</dbReference>
<evidence type="ECO:0000256" key="18">
    <source>
        <dbReference type="SAM" id="MobiDB-lite"/>
    </source>
</evidence>
<dbReference type="SUPFAM" id="SSF56935">
    <property type="entry name" value="Porins"/>
    <property type="match status" value="1"/>
</dbReference>
<dbReference type="CDD" id="cd01347">
    <property type="entry name" value="ligand_gated_channel"/>
    <property type="match status" value="1"/>
</dbReference>
<feature type="short sequence motif" description="TonB C-terminal box" evidence="16">
    <location>
        <begin position="763"/>
        <end position="780"/>
    </location>
</feature>
<feature type="region of interest" description="Disordered" evidence="18">
    <location>
        <begin position="42"/>
        <end position="61"/>
    </location>
</feature>
<dbReference type="InterPro" id="IPR010105">
    <property type="entry name" value="TonB_sidphr_rcpt"/>
</dbReference>
<dbReference type="GO" id="GO:0009279">
    <property type="term" value="C:cell outer membrane"/>
    <property type="evidence" value="ECO:0007669"/>
    <property type="project" value="UniProtKB-SubCell"/>
</dbReference>
<dbReference type="PROSITE" id="PS01156">
    <property type="entry name" value="TONB_DEPENDENT_REC_2"/>
    <property type="match status" value="1"/>
</dbReference>
<sequence length="780" mass="84523">MITLRPRHYLATLIGLSCATFPSLNWAADTVTTATTATNKTAANTASATTTSTTSTTSSTSAGDTMVVTAAEQTRQAPGVSVITAEDIAKRPPANDLSDIIRTQPGVNLTGNSSSGQRGNNRQIDIRGMGPENTLILVDGKPVSSRNAVRYGWRGERDSRGDTNWVPSDMVERIEVLRGPAAARYGSGAMGGVINIITKQPGQEWHGSWNTYFNAPVHKAEGATKRTDFSLSGGLSDNLSLRLYGNLNKTQADAADINEPYKSARTGSYASSVPSGREGVRNKDINGVLRWDITKQQSLEFEVGSSRQGNIYAGDTQNTNTNNYVASNYGKETNRMYRQTYAVTHRGFWDSGVSSTSYLQYERTHNTRISEGLAGGTEGIFSAADDYTTVKLDTLTAHSEVNIPFEAYFSQTATLGIEASDQRMTDPGSTSYDMSSTGVIAGYNSSNRSGDIKAHTFALFAEDNVELTQSTMLTPALRFDYHSLAGSKVSPGLNLSQGLGDDFTLKMGIAQAYKAPNLYQVNPNYMLYSRGQGCYLINGASNNCYLIGNEELKAETSVNKEIGLEFKRNGYQAGVTYFRNDYRNKIESGLTPVGTTTNGKTNVYRWENIPRAVVEGLEGTLNVPVSESIKWNNNITWMLRSKNKSTGDILSVTPEFTLNSTLSWQATDDLSLQSTLTWYGRQKPKKYNYRGMAASGDELNELSPYAVVGTSATYAITKNVSVTGGVSNLFDKRQFRRGNASAGCTVASDGSCSVINIAGAGAATYNESGRTFYMSVNTHF</sequence>
<keyword evidence="4 14" id="KW-1134">Transmembrane beta strand</keyword>
<dbReference type="PROSITE" id="PS00430">
    <property type="entry name" value="TONB_DEPENDENT_REC_1"/>
    <property type="match status" value="1"/>
</dbReference>
<dbReference type="GO" id="GO:0042931">
    <property type="term" value="F:enterobactin transmembrane transporter activity"/>
    <property type="evidence" value="ECO:0007669"/>
    <property type="project" value="TreeGrafter"/>
</dbReference>
<evidence type="ECO:0000256" key="11">
    <source>
        <dbReference type="ARBA" id="ARBA00023136"/>
    </source>
</evidence>
<dbReference type="InterPro" id="IPR037066">
    <property type="entry name" value="Plug_dom_sf"/>
</dbReference>
<organism evidence="22 23">
    <name type="scientific">Dickeya dadantii (strain 3937)</name>
    <name type="common">Erwinia chrysanthemi (strain 3937)</name>
    <dbReference type="NCBI Taxonomy" id="198628"/>
    <lineage>
        <taxon>Bacteria</taxon>
        <taxon>Pseudomonadati</taxon>
        <taxon>Pseudomonadota</taxon>
        <taxon>Gammaproteobacteria</taxon>
        <taxon>Enterobacterales</taxon>
        <taxon>Pectobacteriaceae</taxon>
        <taxon>Dickeya</taxon>
    </lineage>
</organism>
<evidence type="ECO:0000256" key="9">
    <source>
        <dbReference type="ARBA" id="ARBA00023065"/>
    </source>
</evidence>
<proteinExistence type="inferred from homology"/>
<dbReference type="InterPro" id="IPR000531">
    <property type="entry name" value="Beta-barrel_TonB"/>
</dbReference>
<comment type="similarity">
    <text evidence="2 14 17">Belongs to the TonB-dependent receptor family.</text>
</comment>
<evidence type="ECO:0000256" key="4">
    <source>
        <dbReference type="ARBA" id="ARBA00022452"/>
    </source>
</evidence>
<keyword evidence="11 14" id="KW-0472">Membrane</keyword>
<protein>
    <submittedName>
        <fullName evidence="22">TonB-dependent receptor Outer membrane receptor for ferrienterochelin and colicins</fullName>
        <ecNumber evidence="22">3.6.3.14</ecNumber>
    </submittedName>
</protein>
<keyword evidence="22" id="KW-0378">Hydrolase</keyword>
<evidence type="ECO:0000256" key="2">
    <source>
        <dbReference type="ARBA" id="ARBA00009810"/>
    </source>
</evidence>
<dbReference type="InterPro" id="IPR039426">
    <property type="entry name" value="TonB-dep_rcpt-like"/>
</dbReference>
<accession>E0SFG0</accession>
<keyword evidence="3 14" id="KW-0813">Transport</keyword>
<comment type="subcellular location">
    <subcellularLocation>
        <location evidence="1 14">Cell outer membrane</location>
        <topology evidence="1 14">Multi-pass membrane protein</topology>
    </subcellularLocation>
</comment>
<dbReference type="GO" id="GO:0038023">
    <property type="term" value="F:signaling receptor activity"/>
    <property type="evidence" value="ECO:0007669"/>
    <property type="project" value="InterPro"/>
</dbReference>
<evidence type="ECO:0000256" key="13">
    <source>
        <dbReference type="ARBA" id="ARBA00023237"/>
    </source>
</evidence>
<feature type="chain" id="PRO_5003140248" evidence="19">
    <location>
        <begin position="28"/>
        <end position="780"/>
    </location>
</feature>
<dbReference type="GO" id="GO:0016787">
    <property type="term" value="F:hydrolase activity"/>
    <property type="evidence" value="ECO:0007669"/>
    <property type="project" value="UniProtKB-KW"/>
</dbReference>
<feature type="compositionally biased region" description="Polar residues" evidence="18">
    <location>
        <begin position="106"/>
        <end position="123"/>
    </location>
</feature>
<dbReference type="Gene3D" id="2.170.130.10">
    <property type="entry name" value="TonB-dependent receptor, plug domain"/>
    <property type="match status" value="1"/>
</dbReference>
<dbReference type="NCBIfam" id="NF010048">
    <property type="entry name" value="PRK13524.1"/>
    <property type="match status" value="1"/>
</dbReference>
<keyword evidence="23" id="KW-1185">Reference proteome</keyword>
<dbReference type="PANTHER" id="PTHR30069:SF51">
    <property type="entry name" value="FERRIENTEROBACTIN RECEPTOR"/>
    <property type="match status" value="1"/>
</dbReference>
<keyword evidence="13 14" id="KW-0998">Cell outer membrane</keyword>
<evidence type="ECO:0000256" key="6">
    <source>
        <dbReference type="ARBA" id="ARBA00022692"/>
    </source>
</evidence>
<dbReference type="NCBIfam" id="NF010051">
    <property type="entry name" value="PRK13528.1"/>
    <property type="match status" value="1"/>
</dbReference>
<dbReference type="Proteomes" id="UP000006859">
    <property type="component" value="Chromosome"/>
</dbReference>
<gene>
    <name evidence="22" type="primary">fepA</name>
    <name evidence="22" type="ordered locus">Dda3937_04300</name>
</gene>
<evidence type="ECO:0000256" key="12">
    <source>
        <dbReference type="ARBA" id="ARBA00023170"/>
    </source>
</evidence>
<reference evidence="22 23" key="1">
    <citation type="journal article" date="2011" name="J. Bacteriol.">
        <title>Genome sequence of the plant-pathogenic bacterium Dickeya dadantii 3937.</title>
        <authorList>
            <person name="Glasner J.D."/>
            <person name="Yang C.H."/>
            <person name="Reverchon S."/>
            <person name="Hugouvieux-Cotte-Pattat N."/>
            <person name="Condemine G."/>
            <person name="Bohin J.P."/>
            <person name="Van Gijsegem F."/>
            <person name="Yang S."/>
            <person name="Franza T."/>
            <person name="Expert D."/>
            <person name="Plunkett G. III"/>
            <person name="San Francisco M.J."/>
            <person name="Charkowski A.O."/>
            <person name="Py B."/>
            <person name="Bell K."/>
            <person name="Rauscher L."/>
            <person name="Rodriguez-Palenzuela P."/>
            <person name="Toussaint A."/>
            <person name="Holeva M.C."/>
            <person name="He S.Y."/>
            <person name="Douet V."/>
            <person name="Boccara M."/>
            <person name="Blanco C."/>
            <person name="Toth I."/>
            <person name="Anderson B.D."/>
            <person name="Biehl B.S."/>
            <person name="Mau B."/>
            <person name="Flynn S.M."/>
            <person name="Barras F."/>
            <person name="Lindeberg M."/>
            <person name="Birch P.R."/>
            <person name="Tsuyumu S."/>
            <person name="Shi X."/>
            <person name="Hibbing M."/>
            <person name="Yap M.N."/>
            <person name="Carpentier M."/>
            <person name="Dassa E."/>
            <person name="Umehara M."/>
            <person name="Kim J.F."/>
            <person name="Rusch M."/>
            <person name="Soni P."/>
            <person name="Mayhew G.F."/>
            <person name="Fouts D.E."/>
            <person name="Gill S.R."/>
            <person name="Blattner F.R."/>
            <person name="Keen N.T."/>
            <person name="Perna N.T."/>
        </authorList>
    </citation>
    <scope>NUCLEOTIDE SEQUENCE [LARGE SCALE GENOMIC DNA]</scope>
    <source>
        <strain evidence="22 23">3937</strain>
    </source>
</reference>
<keyword evidence="12 22" id="KW-0675">Receptor</keyword>
<evidence type="ECO:0000256" key="3">
    <source>
        <dbReference type="ARBA" id="ARBA00022448"/>
    </source>
</evidence>
<evidence type="ECO:0000256" key="16">
    <source>
        <dbReference type="PROSITE-ProRule" id="PRU10144"/>
    </source>
</evidence>
<feature type="domain" description="TonB-dependent receptor-like beta-barrel" evidence="20">
    <location>
        <begin position="288"/>
        <end position="729"/>
    </location>
</feature>
<dbReference type="AlphaFoldDB" id="E0SFG0"/>
<keyword evidence="10 15" id="KW-0798">TonB box</keyword>
<keyword evidence="8" id="KW-0408">Iron</keyword>
<evidence type="ECO:0000313" key="23">
    <source>
        <dbReference type="Proteomes" id="UP000006859"/>
    </source>
</evidence>
<evidence type="ECO:0000313" key="22">
    <source>
        <dbReference type="EMBL" id="ADN00013.1"/>
    </source>
</evidence>